<evidence type="ECO:0000313" key="1">
    <source>
        <dbReference type="EMBL" id="VEH14579.1"/>
    </source>
</evidence>
<gene>
    <name evidence="1" type="ORF">NCTC13071_00556</name>
</gene>
<name>A0A448L3Q4_9BACT</name>
<dbReference type="AlphaFoldDB" id="A0A448L3Q4"/>
<dbReference type="KEGG" id="poc:NCTC13071_00556"/>
<accession>A0A448L3Q4</accession>
<reference evidence="1 2" key="1">
    <citation type="submission" date="2018-12" db="EMBL/GenBank/DDBJ databases">
        <authorList>
            <consortium name="Pathogen Informatics"/>
        </authorList>
    </citation>
    <scope>NUCLEOTIDE SEQUENCE [LARGE SCALE GENOMIC DNA]</scope>
    <source>
        <strain evidence="1 2">NCTC13071</strain>
    </source>
</reference>
<dbReference type="Pfam" id="PF19666">
    <property type="entry name" value="DUF6169"/>
    <property type="match status" value="1"/>
</dbReference>
<evidence type="ECO:0000313" key="2">
    <source>
        <dbReference type="Proteomes" id="UP000274578"/>
    </source>
</evidence>
<proteinExistence type="predicted"/>
<dbReference type="InterPro" id="IPR046167">
    <property type="entry name" value="DUF6169"/>
</dbReference>
<protein>
    <submittedName>
        <fullName evidence="1">Uncharacterized protein</fullName>
    </submittedName>
</protein>
<dbReference type="RefSeq" id="WP_018921132.1">
    <property type="nucleotide sequence ID" value="NZ_LR134384.1"/>
</dbReference>
<dbReference type="GeneID" id="85011457"/>
<dbReference type="Proteomes" id="UP000274578">
    <property type="component" value="Chromosome 1"/>
</dbReference>
<dbReference type="EMBL" id="LR134384">
    <property type="protein sequence ID" value="VEH14579.1"/>
    <property type="molecule type" value="Genomic_DNA"/>
</dbReference>
<sequence>MDLLDLSVVNLSSPYSVWNVGDYYYFRTSHGAVYKVSFMQDDTIWENDAYQFIIVNENNTPSPNDRKLRETIFSIIENFFSLNSRIFLYICETGDGKQALRNKLFVKWFKTYAKNSLYYFEDVEIEAEDIRNFAAIIVKNTNPRLNDIVETFDYVVDTLSHKPV</sequence>
<organism evidence="1 2">
    <name type="scientific">Segatella oris</name>
    <dbReference type="NCBI Taxonomy" id="28135"/>
    <lineage>
        <taxon>Bacteria</taxon>
        <taxon>Pseudomonadati</taxon>
        <taxon>Bacteroidota</taxon>
        <taxon>Bacteroidia</taxon>
        <taxon>Bacteroidales</taxon>
        <taxon>Prevotellaceae</taxon>
        <taxon>Segatella</taxon>
    </lineage>
</organism>